<dbReference type="SMART" id="SM00342">
    <property type="entry name" value="HTH_ARAC"/>
    <property type="match status" value="1"/>
</dbReference>
<dbReference type="InterPro" id="IPR020449">
    <property type="entry name" value="Tscrpt_reg_AraC-type_HTH"/>
</dbReference>
<dbReference type="SUPFAM" id="SSF46689">
    <property type="entry name" value="Homeodomain-like"/>
    <property type="match status" value="1"/>
</dbReference>
<evidence type="ECO:0000256" key="3">
    <source>
        <dbReference type="ARBA" id="ARBA00023163"/>
    </source>
</evidence>
<comment type="caution">
    <text evidence="5">The sequence shown here is derived from an EMBL/GenBank/DDBJ whole genome shotgun (WGS) entry which is preliminary data.</text>
</comment>
<dbReference type="InterPro" id="IPR018060">
    <property type="entry name" value="HTH_AraC"/>
</dbReference>
<dbReference type="RefSeq" id="WP_069159296.1">
    <property type="nucleotide sequence ID" value="NZ_JBKXXQ010000016.1"/>
</dbReference>
<proteinExistence type="predicted"/>
<evidence type="ECO:0000313" key="5">
    <source>
        <dbReference type="EMBL" id="ODM04831.1"/>
    </source>
</evidence>
<dbReference type="Pfam" id="PF12833">
    <property type="entry name" value="HTH_18"/>
    <property type="match status" value="1"/>
</dbReference>
<dbReference type="PANTHER" id="PTHR47893">
    <property type="entry name" value="REGULATORY PROTEIN PCHR"/>
    <property type="match status" value="1"/>
</dbReference>
<dbReference type="PROSITE" id="PS00041">
    <property type="entry name" value="HTH_ARAC_FAMILY_1"/>
    <property type="match status" value="1"/>
</dbReference>
<evidence type="ECO:0000256" key="2">
    <source>
        <dbReference type="ARBA" id="ARBA00023125"/>
    </source>
</evidence>
<accession>A0A1E3A8W4</accession>
<sequence>MVNVKQKLAEHITVGSYKEETMNSIIKPNLLNGVPTVVPQDQDGYCTLYKIDCSDGLGLMTVYQVYPGVELIYNDFETAECSWGNELEGNILEINHCREGREECRLKSGACLYLGEGDLSIHMMDNCAPAMSFPLKHYRGITVILDLDKIAADPPEALQDTSLDILGFREKFCSDDRCLVMPARDEIEHVFSELYSVPDCLQKPYYRIKVQELLLFLCMIDVTSEKQREQYMSPQVEVVKQIHKRLTSDLRSRLTIEELSKEYLINTSTLKATFKGVYGQPIATYMKEYRIRQAAVLLRQTQGTIADIANQVGYENQSKFATAFREIMKVSPKEYRGQYRIGGNITD</sequence>
<dbReference type="PRINTS" id="PR00032">
    <property type="entry name" value="HTHARAC"/>
</dbReference>
<gene>
    <name evidence="5" type="primary">pchR</name>
    <name evidence="5" type="ORF">BEH84_05894</name>
</gene>
<reference evidence="5 6" key="1">
    <citation type="submission" date="2016-07" db="EMBL/GenBank/DDBJ databases">
        <title>Characterization of isolates of Eisenbergiella tayi derived from blood cultures, using whole genome sequencing.</title>
        <authorList>
            <person name="Burdz T."/>
            <person name="Wiebe D."/>
            <person name="Huynh C."/>
            <person name="Bernard K."/>
        </authorList>
    </citation>
    <scope>NUCLEOTIDE SEQUENCE [LARGE SCALE GENOMIC DNA]</scope>
    <source>
        <strain evidence="5 6">NML 120489</strain>
    </source>
</reference>
<evidence type="ECO:0000313" key="6">
    <source>
        <dbReference type="Proteomes" id="UP000095003"/>
    </source>
</evidence>
<keyword evidence="1" id="KW-0805">Transcription regulation</keyword>
<dbReference type="InterPro" id="IPR009057">
    <property type="entry name" value="Homeodomain-like_sf"/>
</dbReference>
<evidence type="ECO:0000259" key="4">
    <source>
        <dbReference type="PROSITE" id="PS01124"/>
    </source>
</evidence>
<protein>
    <submittedName>
        <fullName evidence="5">Regulatory protein PchR</fullName>
    </submittedName>
</protein>
<dbReference type="GO" id="GO:0043565">
    <property type="term" value="F:sequence-specific DNA binding"/>
    <property type="evidence" value="ECO:0007669"/>
    <property type="project" value="InterPro"/>
</dbReference>
<keyword evidence="3" id="KW-0804">Transcription</keyword>
<dbReference type="PATRIC" id="fig|1432052.3.peg.6512"/>
<name>A0A1E3A8W4_9FIRM</name>
<dbReference type="PROSITE" id="PS01124">
    <property type="entry name" value="HTH_ARAC_FAMILY_2"/>
    <property type="match status" value="1"/>
</dbReference>
<dbReference type="PANTHER" id="PTHR47893:SF1">
    <property type="entry name" value="REGULATORY PROTEIN PCHR"/>
    <property type="match status" value="1"/>
</dbReference>
<feature type="domain" description="HTH araC/xylS-type" evidence="4">
    <location>
        <begin position="240"/>
        <end position="338"/>
    </location>
</feature>
<dbReference type="GO" id="GO:0003700">
    <property type="term" value="F:DNA-binding transcription factor activity"/>
    <property type="evidence" value="ECO:0007669"/>
    <property type="project" value="InterPro"/>
</dbReference>
<dbReference type="InterPro" id="IPR018062">
    <property type="entry name" value="HTH_AraC-typ_CS"/>
</dbReference>
<dbReference type="EMBL" id="MCGI01000007">
    <property type="protein sequence ID" value="ODM04831.1"/>
    <property type="molecule type" value="Genomic_DNA"/>
</dbReference>
<dbReference type="Proteomes" id="UP000095003">
    <property type="component" value="Unassembled WGS sequence"/>
</dbReference>
<dbReference type="AlphaFoldDB" id="A0A1E3A8W4"/>
<evidence type="ECO:0000256" key="1">
    <source>
        <dbReference type="ARBA" id="ARBA00023015"/>
    </source>
</evidence>
<keyword evidence="2" id="KW-0238">DNA-binding</keyword>
<dbReference type="Gene3D" id="1.10.10.60">
    <property type="entry name" value="Homeodomain-like"/>
    <property type="match status" value="1"/>
</dbReference>
<organism evidence="5 6">
    <name type="scientific">Eisenbergiella tayi</name>
    <dbReference type="NCBI Taxonomy" id="1432052"/>
    <lineage>
        <taxon>Bacteria</taxon>
        <taxon>Bacillati</taxon>
        <taxon>Bacillota</taxon>
        <taxon>Clostridia</taxon>
        <taxon>Lachnospirales</taxon>
        <taxon>Lachnospiraceae</taxon>
        <taxon>Eisenbergiella</taxon>
    </lineage>
</organism>
<dbReference type="InterPro" id="IPR053142">
    <property type="entry name" value="PchR_regulatory_protein"/>
</dbReference>